<sequence length="396" mass="42643">MPYLGDLRRTRRCAEQVPDREPIVAWRDVLPGFGSHCPSGGRESGIVVLPDRVAWSSMNGTVRCLALSDGRELWRYDAGGPVVTSGDADDNLIVICSNAVFDERTHTWVLNTSVETNTPDAGGVVHALDHDGTLRWQHENPEGARFPSLSGDTVYYHTPYGLAAYSADGTRHWMDTEGNLAVAPPALDVAAGIGVSAEDFEGHHIHGGLRVTDLATGQPLWAVDGSKQNFNPDPPVVAFGSVWMIGFVFREHDRTAVRLNRFDLRSGRLLATVPLGTEIESFATCLAADETGILVSYQGGRGMNDGVKHIRADNGKPRLIQPIPADAAAVTGGRALLATTTQLCAVDVASGEQLWSLENPQNAAVTTWDRVVTVVPTAHGVLWQAGPTVTMLRSDR</sequence>
<name>A0A8J4E6U7_9ACTN</name>
<dbReference type="AlphaFoldDB" id="A0A8J4E6U7"/>
<evidence type="ECO:0000313" key="3">
    <source>
        <dbReference type="Proteomes" id="UP000612585"/>
    </source>
</evidence>
<reference evidence="2" key="1">
    <citation type="submission" date="2021-01" db="EMBL/GenBank/DDBJ databases">
        <title>Whole genome shotgun sequence of Virgisporangium aurantiacum NBRC 16421.</title>
        <authorList>
            <person name="Komaki H."/>
            <person name="Tamura T."/>
        </authorList>
    </citation>
    <scope>NUCLEOTIDE SEQUENCE</scope>
    <source>
        <strain evidence="2">NBRC 16421</strain>
    </source>
</reference>
<dbReference type="PANTHER" id="PTHR34512">
    <property type="entry name" value="CELL SURFACE PROTEIN"/>
    <property type="match status" value="1"/>
</dbReference>
<dbReference type="SUPFAM" id="SSF50998">
    <property type="entry name" value="Quinoprotein alcohol dehydrogenase-like"/>
    <property type="match status" value="1"/>
</dbReference>
<organism evidence="2 3">
    <name type="scientific">Virgisporangium aurantiacum</name>
    <dbReference type="NCBI Taxonomy" id="175570"/>
    <lineage>
        <taxon>Bacteria</taxon>
        <taxon>Bacillati</taxon>
        <taxon>Actinomycetota</taxon>
        <taxon>Actinomycetes</taxon>
        <taxon>Micromonosporales</taxon>
        <taxon>Micromonosporaceae</taxon>
        <taxon>Virgisporangium</taxon>
    </lineage>
</organism>
<keyword evidence="3" id="KW-1185">Reference proteome</keyword>
<accession>A0A8J4E6U7</accession>
<dbReference type="EMBL" id="BOPG01000103">
    <property type="protein sequence ID" value="GIJ63821.1"/>
    <property type="molecule type" value="Genomic_DNA"/>
</dbReference>
<dbReference type="PANTHER" id="PTHR34512:SF30">
    <property type="entry name" value="OUTER MEMBRANE PROTEIN ASSEMBLY FACTOR BAMB"/>
    <property type="match status" value="1"/>
</dbReference>
<gene>
    <name evidence="2" type="ORF">Vau01_113370</name>
</gene>
<dbReference type="InterPro" id="IPR002372">
    <property type="entry name" value="PQQ_rpt_dom"/>
</dbReference>
<dbReference type="Gene3D" id="2.130.10.10">
    <property type="entry name" value="YVTN repeat-like/Quinoprotein amine dehydrogenase"/>
    <property type="match status" value="1"/>
</dbReference>
<dbReference type="InterPro" id="IPR015943">
    <property type="entry name" value="WD40/YVTN_repeat-like_dom_sf"/>
</dbReference>
<comment type="caution">
    <text evidence="2">The sequence shown here is derived from an EMBL/GenBank/DDBJ whole genome shotgun (WGS) entry which is preliminary data.</text>
</comment>
<dbReference type="Proteomes" id="UP000612585">
    <property type="component" value="Unassembled WGS sequence"/>
</dbReference>
<protein>
    <recommendedName>
        <fullName evidence="1">Pyrrolo-quinoline quinone repeat domain-containing protein</fullName>
    </recommendedName>
</protein>
<proteinExistence type="predicted"/>
<feature type="domain" description="Pyrrolo-quinoline quinone repeat" evidence="1">
    <location>
        <begin position="43"/>
        <end position="175"/>
    </location>
</feature>
<evidence type="ECO:0000259" key="1">
    <source>
        <dbReference type="Pfam" id="PF13360"/>
    </source>
</evidence>
<evidence type="ECO:0000313" key="2">
    <source>
        <dbReference type="EMBL" id="GIJ63821.1"/>
    </source>
</evidence>
<dbReference type="InterPro" id="IPR011047">
    <property type="entry name" value="Quinoprotein_ADH-like_sf"/>
</dbReference>
<dbReference type="Pfam" id="PF13360">
    <property type="entry name" value="PQQ_2"/>
    <property type="match status" value="2"/>
</dbReference>
<feature type="domain" description="Pyrrolo-quinoline quinone repeat" evidence="1">
    <location>
        <begin position="259"/>
        <end position="365"/>
    </location>
</feature>
<dbReference type="Gene3D" id="2.40.10.480">
    <property type="match status" value="1"/>
</dbReference>